<evidence type="ECO:0000313" key="4">
    <source>
        <dbReference type="EMBL" id="EFJ49946.1"/>
    </source>
</evidence>
<evidence type="ECO:0000259" key="3">
    <source>
        <dbReference type="PROSITE" id="PS51194"/>
    </source>
</evidence>
<dbReference type="EMBL" id="GL378333">
    <property type="protein sequence ID" value="EFJ49946.1"/>
    <property type="molecule type" value="Genomic_DNA"/>
</dbReference>
<dbReference type="SUPFAM" id="SSF52540">
    <property type="entry name" value="P-loop containing nucleoside triphosphate hydrolases"/>
    <property type="match status" value="2"/>
</dbReference>
<evidence type="ECO:0000256" key="1">
    <source>
        <dbReference type="ARBA" id="ARBA00022801"/>
    </source>
</evidence>
<dbReference type="InterPro" id="IPR014001">
    <property type="entry name" value="Helicase_ATP-bd"/>
</dbReference>
<dbReference type="InterPro" id="IPR001650">
    <property type="entry name" value="Helicase_C-like"/>
</dbReference>
<dbReference type="Proteomes" id="UP000001058">
    <property type="component" value="Unassembled WGS sequence"/>
</dbReference>
<evidence type="ECO:0000313" key="5">
    <source>
        <dbReference type="Proteomes" id="UP000001058"/>
    </source>
</evidence>
<dbReference type="GeneID" id="9623716"/>
<accession>D8TR75</accession>
<evidence type="ECO:0000259" key="2">
    <source>
        <dbReference type="PROSITE" id="PS51192"/>
    </source>
</evidence>
<organism evidence="5">
    <name type="scientific">Volvox carteri f. nagariensis</name>
    <dbReference type="NCBI Taxonomy" id="3068"/>
    <lineage>
        <taxon>Eukaryota</taxon>
        <taxon>Viridiplantae</taxon>
        <taxon>Chlorophyta</taxon>
        <taxon>core chlorophytes</taxon>
        <taxon>Chlorophyceae</taxon>
        <taxon>CS clade</taxon>
        <taxon>Chlamydomonadales</taxon>
        <taxon>Volvocaceae</taxon>
        <taxon>Volvox</taxon>
    </lineage>
</organism>
<feature type="domain" description="Helicase C-terminal" evidence="3">
    <location>
        <begin position="202"/>
        <end position="347"/>
    </location>
</feature>
<dbReference type="InterPro" id="IPR027417">
    <property type="entry name" value="P-loop_NTPase"/>
</dbReference>
<dbReference type="Pfam" id="PF00271">
    <property type="entry name" value="Helicase_C"/>
    <property type="match status" value="1"/>
</dbReference>
<dbReference type="Gene3D" id="3.40.50.10810">
    <property type="entry name" value="Tandem AAA-ATPase domain"/>
    <property type="match status" value="1"/>
</dbReference>
<name>D8TR75_VOLCA</name>
<dbReference type="PROSITE" id="PS51192">
    <property type="entry name" value="HELICASE_ATP_BIND_1"/>
    <property type="match status" value="1"/>
</dbReference>
<dbReference type="InterPro" id="IPR038718">
    <property type="entry name" value="SNF2-like_sf"/>
</dbReference>
<dbReference type="RefSeq" id="XP_002949011.1">
    <property type="nucleotide sequence ID" value="XM_002948965.1"/>
</dbReference>
<feature type="non-terminal residue" evidence="4">
    <location>
        <position position="1"/>
    </location>
</feature>
<dbReference type="Pfam" id="PF00176">
    <property type="entry name" value="SNF2-rel_dom"/>
    <property type="match status" value="1"/>
</dbReference>
<protein>
    <submittedName>
        <fullName evidence="4">Uncharacterized protein</fullName>
    </submittedName>
</protein>
<sequence>VVVTHYDLIIRDKGLMKKVPWQVLIVDEGHRLKNRRSALFSVLSSLRPRCRLLLSGTPLQNHLAELWALLNFLMPAVFSCQQEFDDWFAAPFKVRACVLRPFLLRRTKREVASELPDKHRHIIRCPLSAWQAEQYRQISERGQLMAASGKVRMYTRALANLSVHLRKAAIHPYLLEEERGEYTHTHTHSGLGPGGERGEMAMLDYLLPKLAATGHRVLLFSQMTRALDLVEEFLELRGLPYLRLDGSTRTEDRPQLLTAFNSPNSPYRVFLLSTRAGGMGLNLQSADTVIMLDSDWNPAMDQQAEDRAHRLGQTRSVLVLVLVSCRTLEEVMLERAGAKRGLGEAVI</sequence>
<dbReference type="PROSITE" id="PS51194">
    <property type="entry name" value="HELICASE_CTER"/>
    <property type="match status" value="1"/>
</dbReference>
<keyword evidence="5" id="KW-1185">Reference proteome</keyword>
<dbReference type="CDD" id="cd18793">
    <property type="entry name" value="SF2_C_SNF"/>
    <property type="match status" value="1"/>
</dbReference>
<reference evidence="4 5" key="1">
    <citation type="journal article" date="2010" name="Science">
        <title>Genomic analysis of organismal complexity in the multicellular green alga Volvox carteri.</title>
        <authorList>
            <person name="Prochnik S.E."/>
            <person name="Umen J."/>
            <person name="Nedelcu A.M."/>
            <person name="Hallmann A."/>
            <person name="Miller S.M."/>
            <person name="Nishii I."/>
            <person name="Ferris P."/>
            <person name="Kuo A."/>
            <person name="Mitros T."/>
            <person name="Fritz-Laylin L.K."/>
            <person name="Hellsten U."/>
            <person name="Chapman J."/>
            <person name="Simakov O."/>
            <person name="Rensing S.A."/>
            <person name="Terry A."/>
            <person name="Pangilinan J."/>
            <person name="Kapitonov V."/>
            <person name="Jurka J."/>
            <person name="Salamov A."/>
            <person name="Shapiro H."/>
            <person name="Schmutz J."/>
            <person name="Grimwood J."/>
            <person name="Lindquist E."/>
            <person name="Lucas S."/>
            <person name="Grigoriev I.V."/>
            <person name="Schmitt R."/>
            <person name="Kirk D."/>
            <person name="Rokhsar D.S."/>
        </authorList>
    </citation>
    <scope>NUCLEOTIDE SEQUENCE [LARGE SCALE GENOMIC DNA]</scope>
    <source>
        <strain evidence="5">f. Nagariensis / Eve</strain>
    </source>
</reference>
<dbReference type="PANTHER" id="PTHR10799">
    <property type="entry name" value="SNF2/RAD54 HELICASE FAMILY"/>
    <property type="match status" value="1"/>
</dbReference>
<feature type="non-terminal residue" evidence="4">
    <location>
        <position position="347"/>
    </location>
</feature>
<feature type="domain" description="Helicase ATP-binding" evidence="2">
    <location>
        <begin position="1"/>
        <end position="76"/>
    </location>
</feature>
<dbReference type="AlphaFoldDB" id="D8TR75"/>
<proteinExistence type="predicted"/>
<keyword evidence="1" id="KW-0378">Hydrolase</keyword>
<dbReference type="OrthoDB" id="5857104at2759"/>
<dbReference type="SMART" id="SM00490">
    <property type="entry name" value="HELICc"/>
    <property type="match status" value="1"/>
</dbReference>
<dbReference type="InterPro" id="IPR049730">
    <property type="entry name" value="SNF2/RAD54-like_C"/>
</dbReference>
<dbReference type="GO" id="GO:0016787">
    <property type="term" value="F:hydrolase activity"/>
    <property type="evidence" value="ECO:0007669"/>
    <property type="project" value="UniProtKB-KW"/>
</dbReference>
<dbReference type="Gene3D" id="3.40.50.300">
    <property type="entry name" value="P-loop containing nucleotide triphosphate hydrolases"/>
    <property type="match status" value="1"/>
</dbReference>
<gene>
    <name evidence="4" type="ORF">VOLCADRAFT_43161</name>
</gene>
<dbReference type="InterPro" id="IPR000330">
    <property type="entry name" value="SNF2_N"/>
</dbReference>
<dbReference type="eggNOG" id="KOG0386">
    <property type="taxonomic scope" value="Eukaryota"/>
</dbReference>
<dbReference type="GO" id="GO:0005524">
    <property type="term" value="F:ATP binding"/>
    <property type="evidence" value="ECO:0007669"/>
    <property type="project" value="InterPro"/>
</dbReference>
<dbReference type="STRING" id="3068.D8TR75"/>
<dbReference type="InParanoid" id="D8TR75"/>
<dbReference type="KEGG" id="vcn:VOLCADRAFT_43161"/>